<dbReference type="EMBL" id="FRBI01000006">
    <property type="protein sequence ID" value="SHL87601.1"/>
    <property type="molecule type" value="Genomic_DNA"/>
</dbReference>
<dbReference type="Pfam" id="PF01593">
    <property type="entry name" value="Amino_oxidase"/>
    <property type="match status" value="1"/>
</dbReference>
<accession>A0A1M7E765</accession>
<dbReference type="RefSeq" id="WP_235002092.1">
    <property type="nucleotide sequence ID" value="NZ_FRBI01000006.1"/>
</dbReference>
<dbReference type="Gene3D" id="3.50.50.60">
    <property type="entry name" value="FAD/NAD(P)-binding domain"/>
    <property type="match status" value="1"/>
</dbReference>
<dbReference type="PANTHER" id="PTHR42841">
    <property type="entry name" value="AMINE OXIDASE"/>
    <property type="match status" value="1"/>
</dbReference>
<keyword evidence="3" id="KW-1185">Reference proteome</keyword>
<dbReference type="AlphaFoldDB" id="A0A1M7E765"/>
<reference evidence="2 3" key="1">
    <citation type="submission" date="2016-11" db="EMBL/GenBank/DDBJ databases">
        <authorList>
            <person name="Jaros S."/>
            <person name="Januszkiewicz K."/>
            <person name="Wedrychowicz H."/>
        </authorList>
    </citation>
    <scope>NUCLEOTIDE SEQUENCE [LARGE SCALE GENOMIC DNA]</scope>
    <source>
        <strain evidence="2 3">CGMCC 4.2025</strain>
    </source>
</reference>
<evidence type="ECO:0000313" key="3">
    <source>
        <dbReference type="Proteomes" id="UP000184111"/>
    </source>
</evidence>
<feature type="domain" description="Amine oxidase" evidence="1">
    <location>
        <begin position="24"/>
        <end position="408"/>
    </location>
</feature>
<name>A0A1M7E765_9ACTN</name>
<organism evidence="2 3">
    <name type="scientific">Actinacidiphila paucisporea</name>
    <dbReference type="NCBI Taxonomy" id="310782"/>
    <lineage>
        <taxon>Bacteria</taxon>
        <taxon>Bacillati</taxon>
        <taxon>Actinomycetota</taxon>
        <taxon>Actinomycetes</taxon>
        <taxon>Kitasatosporales</taxon>
        <taxon>Streptomycetaceae</taxon>
        <taxon>Actinacidiphila</taxon>
    </lineage>
</organism>
<dbReference type="GO" id="GO:0016491">
    <property type="term" value="F:oxidoreductase activity"/>
    <property type="evidence" value="ECO:0007669"/>
    <property type="project" value="InterPro"/>
</dbReference>
<dbReference type="InterPro" id="IPR036188">
    <property type="entry name" value="FAD/NAD-bd_sf"/>
</dbReference>
<evidence type="ECO:0000313" key="2">
    <source>
        <dbReference type="EMBL" id="SHL87601.1"/>
    </source>
</evidence>
<evidence type="ECO:0000259" key="1">
    <source>
        <dbReference type="Pfam" id="PF01593"/>
    </source>
</evidence>
<dbReference type="STRING" id="310782.SAMN05216499_106315"/>
<protein>
    <submittedName>
        <fullName evidence="2">Phytoene dehydrogenase-related protein</fullName>
    </submittedName>
</protein>
<dbReference type="Proteomes" id="UP000184111">
    <property type="component" value="Unassembled WGS sequence"/>
</dbReference>
<dbReference type="SUPFAM" id="SSF51905">
    <property type="entry name" value="FAD/NAD(P)-binding domain"/>
    <property type="match status" value="1"/>
</dbReference>
<dbReference type="InterPro" id="IPR002937">
    <property type="entry name" value="Amino_oxidase"/>
</dbReference>
<gene>
    <name evidence="2" type="ORF">SAMN05216499_106315</name>
</gene>
<sequence length="423" mass="43959">MLLPARRKTTATPVDVIVIGAGAAGLAAAHHLLDAGLTVTVLEAAERVGGRMATDEVAGFLLDRRPHLLNTSYPELHRTRGLHGLPLAPLAPGALVRAGGRGYRVGDRRGARSGLGSALDRALLSATLSRLAGTPDARLAARPETTAARALTGRGFAPRTVDGFLRPLLAALLCDPELQTSSRAADLVLRGFARGRTCLPAGGSAGVPARLAAALPPGTVRLGTRAARVAVSSVRVADGRELPCRAVLVATGARAAADLLPGLRVPAFHQVTVFHHTARVAPLREPVLVLDADRLGPVSHTLPAGVVDPLRAPGGRPLITSVVLGPPPDGDSDKAVRAHLAELYEACTDDWELLGIHTDPEAVAAMPAPHDLRRPVRLVHGLYVCGSHRTTSTLQGALHSARRAATTLLLDTARHPSAQRAAA</sequence>
<proteinExistence type="predicted"/>
<dbReference type="PRINTS" id="PR00419">
    <property type="entry name" value="ADXRDTASE"/>
</dbReference>